<dbReference type="RefSeq" id="WP_203165109.1">
    <property type="nucleotide sequence ID" value="NZ_JAEVLS010000001.1"/>
</dbReference>
<dbReference type="InterPro" id="IPR014710">
    <property type="entry name" value="RmlC-like_jellyroll"/>
</dbReference>
<organism evidence="1 2">
    <name type="scientific">Steroidobacter gossypii</name>
    <dbReference type="NCBI Taxonomy" id="2805490"/>
    <lineage>
        <taxon>Bacteria</taxon>
        <taxon>Pseudomonadati</taxon>
        <taxon>Pseudomonadota</taxon>
        <taxon>Gammaproteobacteria</taxon>
        <taxon>Steroidobacterales</taxon>
        <taxon>Steroidobacteraceae</taxon>
        <taxon>Steroidobacter</taxon>
    </lineage>
</organism>
<sequence length="121" mass="13249">MESPDVILKRFETPDETRVLVKGKFEIVRLGGMTIGRATYEPGWKWSEHVGPTVGATRCSVEHVGMVLSGSATAAFDDGTVIEMKAGELFYIPPIPHDSWVVGSSPYVSLHFLGADHYAKK</sequence>
<name>A0ABS1WQ72_9GAMM</name>
<keyword evidence="2" id="KW-1185">Reference proteome</keyword>
<evidence type="ECO:0000313" key="2">
    <source>
        <dbReference type="Proteomes" id="UP000661077"/>
    </source>
</evidence>
<dbReference type="CDD" id="cd06990">
    <property type="entry name" value="cupin_DUF861"/>
    <property type="match status" value="1"/>
</dbReference>
<reference evidence="1 2" key="1">
    <citation type="journal article" date="2021" name="Int. J. Syst. Evol. Microbiol.">
        <title>Steroidobacter gossypii sp. nov., isolated from soil of cotton cropping field.</title>
        <authorList>
            <person name="Huang R."/>
            <person name="Yang S."/>
            <person name="Zhen C."/>
            <person name="Liu W."/>
        </authorList>
    </citation>
    <scope>NUCLEOTIDE SEQUENCE [LARGE SCALE GENOMIC DNA]</scope>
    <source>
        <strain evidence="1 2">S1-65</strain>
    </source>
</reference>
<dbReference type="EMBL" id="JAEVLS010000001">
    <property type="protein sequence ID" value="MBM0103122.1"/>
    <property type="molecule type" value="Genomic_DNA"/>
</dbReference>
<dbReference type="InterPro" id="IPR011051">
    <property type="entry name" value="RmlC_Cupin_sf"/>
</dbReference>
<dbReference type="SUPFAM" id="SSF51182">
    <property type="entry name" value="RmlC-like cupins"/>
    <property type="match status" value="1"/>
</dbReference>
<comment type="caution">
    <text evidence="1">The sequence shown here is derived from an EMBL/GenBank/DDBJ whole genome shotgun (WGS) entry which is preliminary data.</text>
</comment>
<gene>
    <name evidence="1" type="ORF">JM946_00110</name>
</gene>
<dbReference type="Gene3D" id="2.60.120.10">
    <property type="entry name" value="Jelly Rolls"/>
    <property type="match status" value="1"/>
</dbReference>
<protein>
    <submittedName>
        <fullName evidence="1">Cupin domain-containing protein</fullName>
    </submittedName>
</protein>
<accession>A0ABS1WQ72</accession>
<evidence type="ECO:0000313" key="1">
    <source>
        <dbReference type="EMBL" id="MBM0103122.1"/>
    </source>
</evidence>
<dbReference type="Proteomes" id="UP000661077">
    <property type="component" value="Unassembled WGS sequence"/>
</dbReference>
<proteinExistence type="predicted"/>